<dbReference type="Proteomes" id="UP000069620">
    <property type="component" value="Unassembled WGS sequence"/>
</dbReference>
<dbReference type="RefSeq" id="WP_062829366.1">
    <property type="nucleotide sequence ID" value="NZ_BCSX01000024.1"/>
</dbReference>
<dbReference type="OrthoDB" id="243791at2"/>
<keyword evidence="2" id="KW-1185">Reference proteome</keyword>
<gene>
    <name evidence="1" type="ORF">RMCB_2988</name>
</gene>
<accession>A0A117I5R1</accession>
<dbReference type="AlphaFoldDB" id="A0A117I5R1"/>
<sequence length="218" mass="25020">MTILRRISIVGNVGSYAHGLQLPNSDRWDTFGICARPPADRIPLFPNHSREFEWFTVPEFPTAFLSLADYIHQITLTGIRNYGEGNPSLRELLFTPELLTPDLIGLRANRHLFLSKEIAATFTPGWRTAVAAERDDLALRFLMQTVELLTTGTITMPMQAGPDRDYLMAIRRNVIPTEYVDESIQHWERRLQDAVHTSLLPDQPDHDAINLWRRRAMQ</sequence>
<organism evidence="1 2">
    <name type="scientific">Mycolicibacterium brisbanense</name>
    <dbReference type="NCBI Taxonomy" id="146020"/>
    <lineage>
        <taxon>Bacteria</taxon>
        <taxon>Bacillati</taxon>
        <taxon>Actinomycetota</taxon>
        <taxon>Actinomycetes</taxon>
        <taxon>Mycobacteriales</taxon>
        <taxon>Mycobacteriaceae</taxon>
        <taxon>Mycolicibacterium</taxon>
    </lineage>
</organism>
<dbReference type="STRING" id="146020.RMCB_2988"/>
<proteinExistence type="predicted"/>
<comment type="caution">
    <text evidence="1">The sequence shown here is derived from an EMBL/GenBank/DDBJ whole genome shotgun (WGS) entry which is preliminary data.</text>
</comment>
<evidence type="ECO:0000313" key="2">
    <source>
        <dbReference type="Proteomes" id="UP000069620"/>
    </source>
</evidence>
<evidence type="ECO:0000313" key="1">
    <source>
        <dbReference type="EMBL" id="GAS88892.1"/>
    </source>
</evidence>
<dbReference type="EMBL" id="BCSX01000024">
    <property type="protein sequence ID" value="GAS88892.1"/>
    <property type="molecule type" value="Genomic_DNA"/>
</dbReference>
<name>A0A117I5R1_9MYCO</name>
<protein>
    <submittedName>
        <fullName evidence="1">Uncharacterized protein</fullName>
    </submittedName>
</protein>
<reference evidence="2" key="2">
    <citation type="submission" date="2016-02" db="EMBL/GenBank/DDBJ databases">
        <title>Draft genome sequence of five rapidly growing Mycobacterium species.</title>
        <authorList>
            <person name="Katahira K."/>
            <person name="Gotou Y."/>
            <person name="Iida K."/>
            <person name="Ogura Y."/>
            <person name="Hayashi T."/>
        </authorList>
    </citation>
    <scope>NUCLEOTIDE SEQUENCE [LARGE SCALE GENOMIC DNA]</scope>
    <source>
        <strain evidence="2">JCM15654</strain>
    </source>
</reference>
<reference evidence="2" key="1">
    <citation type="journal article" date="2016" name="Genome Announc.">
        <title>Draft Genome Sequences of Five Rapidly Growing Mycobacterium Species, M. thermoresistibile, M. fortuitum subsp. acetamidolyticum, M. canariasense, M. brisbanense, and M. novocastrense.</title>
        <authorList>
            <person name="Katahira K."/>
            <person name="Ogura Y."/>
            <person name="Gotoh Y."/>
            <person name="Hayashi T."/>
        </authorList>
    </citation>
    <scope>NUCLEOTIDE SEQUENCE [LARGE SCALE GENOMIC DNA]</scope>
    <source>
        <strain evidence="2">JCM15654</strain>
    </source>
</reference>